<dbReference type="SUPFAM" id="SSF51679">
    <property type="entry name" value="Bacterial luciferase-like"/>
    <property type="match status" value="1"/>
</dbReference>
<dbReference type="GO" id="GO:0052614">
    <property type="term" value="F:uracil oxygenase activity"/>
    <property type="evidence" value="ECO:0007669"/>
    <property type="project" value="UniProtKB-EC"/>
</dbReference>
<evidence type="ECO:0000256" key="1">
    <source>
        <dbReference type="ARBA" id="ARBA00022630"/>
    </source>
</evidence>
<keyword evidence="8" id="KW-1185">Reference proteome</keyword>
<gene>
    <name evidence="7" type="primary">rutA</name>
    <name evidence="7" type="ORF">J6595_19290</name>
</gene>
<dbReference type="Proteomes" id="UP000678276">
    <property type="component" value="Unassembled WGS sequence"/>
</dbReference>
<keyword evidence="4 7" id="KW-0560">Oxidoreductase</keyword>
<comment type="caution">
    <text evidence="7">The sequence shown here is derived from an EMBL/GenBank/DDBJ whole genome shotgun (WGS) entry which is preliminary data.</text>
</comment>
<accession>A0ABS4BNG1</accession>
<dbReference type="Gene3D" id="3.20.20.30">
    <property type="entry name" value="Luciferase-like domain"/>
    <property type="match status" value="1"/>
</dbReference>
<keyword evidence="2" id="KW-0288">FMN</keyword>
<evidence type="ECO:0000256" key="5">
    <source>
        <dbReference type="ARBA" id="ARBA00023033"/>
    </source>
</evidence>
<evidence type="ECO:0000256" key="3">
    <source>
        <dbReference type="ARBA" id="ARBA00022857"/>
    </source>
</evidence>
<name>A0ABS4BNG1_9HYPH</name>
<dbReference type="InterPro" id="IPR019914">
    <property type="entry name" value="Pyrimidine_monooxygenase_RutA"/>
</dbReference>
<evidence type="ECO:0000313" key="7">
    <source>
        <dbReference type="EMBL" id="MBP0617736.1"/>
    </source>
</evidence>
<dbReference type="EC" id="1.14.99.46" evidence="7"/>
<keyword evidence="5" id="KW-0503">Monooxygenase</keyword>
<evidence type="ECO:0000256" key="4">
    <source>
        <dbReference type="ARBA" id="ARBA00023002"/>
    </source>
</evidence>
<organism evidence="7 8">
    <name type="scientific">Jiella mangrovi</name>
    <dbReference type="NCBI Taxonomy" id="2821407"/>
    <lineage>
        <taxon>Bacteria</taxon>
        <taxon>Pseudomonadati</taxon>
        <taxon>Pseudomonadota</taxon>
        <taxon>Alphaproteobacteria</taxon>
        <taxon>Hyphomicrobiales</taxon>
        <taxon>Aurantimonadaceae</taxon>
        <taxon>Jiella</taxon>
    </lineage>
</organism>
<dbReference type="NCBIfam" id="TIGR03612">
    <property type="entry name" value="RutA"/>
    <property type="match status" value="1"/>
</dbReference>
<reference evidence="7 8" key="1">
    <citation type="submission" date="2021-04" db="EMBL/GenBank/DDBJ databases">
        <title>Whole genome sequence of Jiella sp. KSK16Y-1.</title>
        <authorList>
            <person name="Tuo L."/>
        </authorList>
    </citation>
    <scope>NUCLEOTIDE SEQUENCE [LARGE SCALE GENOMIC DNA]</scope>
    <source>
        <strain evidence="7 8">KSK16Y-1</strain>
    </source>
</reference>
<evidence type="ECO:0000256" key="2">
    <source>
        <dbReference type="ARBA" id="ARBA00022643"/>
    </source>
</evidence>
<dbReference type="InterPro" id="IPR050172">
    <property type="entry name" value="SsuD_RutA_monooxygenase"/>
</dbReference>
<keyword evidence="1" id="KW-0285">Flavoprotein</keyword>
<protein>
    <submittedName>
        <fullName evidence="7">Pyrimidine utilization protein A</fullName>
        <ecNumber evidence="7">1.14.99.46</ecNumber>
    </submittedName>
</protein>
<proteinExistence type="predicted"/>
<dbReference type="RefSeq" id="WP_209596792.1">
    <property type="nucleotide sequence ID" value="NZ_JAGJCF010000019.1"/>
</dbReference>
<feature type="domain" description="Luciferase-like" evidence="6">
    <location>
        <begin position="1"/>
        <end position="319"/>
    </location>
</feature>
<keyword evidence="3" id="KW-0521">NADP</keyword>
<dbReference type="InterPro" id="IPR036661">
    <property type="entry name" value="Luciferase-like_sf"/>
</dbReference>
<sequence length="356" mass="38733">MDIGVFLPNGRNGYMVSTASKQFDPTYAMHLEVMRQIETYDLDFGLSMIKFRGFGGETGYWNACLEGFTLTAALAAVTTKAKIFASSAILTLPPALAARMAATIDSVAPGRVGINIVTGWQPAEYSQMGLWPGDEYFGHRYDYASEYVTVLRDLWGEGRSDFKGEFFQMEDCVLSPRPTGNVEIVAAGQSPRGLRFAAEHADYGFTFCTGINTPTAYAGTNAKLAEACAETGRSVGSYVLVMIIADETDALAEKKWQKYVDNADDAALGWMAEQSGRDKNADETSSSKRINLPAGRVNMNVGTLVGSYESVARMLDEMATVPGTSGVMLSFDDYDTGVEVFGQKIQPLMRSRQTHA</sequence>
<evidence type="ECO:0000313" key="8">
    <source>
        <dbReference type="Proteomes" id="UP000678276"/>
    </source>
</evidence>
<dbReference type="PANTHER" id="PTHR42847">
    <property type="entry name" value="ALKANESULFONATE MONOOXYGENASE"/>
    <property type="match status" value="1"/>
</dbReference>
<dbReference type="EMBL" id="JAGJCF010000019">
    <property type="protein sequence ID" value="MBP0617736.1"/>
    <property type="molecule type" value="Genomic_DNA"/>
</dbReference>
<dbReference type="PANTHER" id="PTHR42847:SF4">
    <property type="entry name" value="ALKANESULFONATE MONOOXYGENASE-RELATED"/>
    <property type="match status" value="1"/>
</dbReference>
<dbReference type="InterPro" id="IPR011251">
    <property type="entry name" value="Luciferase-like_dom"/>
</dbReference>
<evidence type="ECO:0000259" key="6">
    <source>
        <dbReference type="Pfam" id="PF00296"/>
    </source>
</evidence>
<dbReference type="Pfam" id="PF00296">
    <property type="entry name" value="Bac_luciferase"/>
    <property type="match status" value="1"/>
</dbReference>